<evidence type="ECO:0000259" key="10">
    <source>
        <dbReference type="Pfam" id="PF12806"/>
    </source>
</evidence>
<dbReference type="PANTHER" id="PTHR42803:SF1">
    <property type="entry name" value="BROAD-SPECIFICITY LINEAR ACYL-COA DEHYDROGENASE FADE5"/>
    <property type="match status" value="1"/>
</dbReference>
<name>A0ABX2NR01_9BURK</name>
<dbReference type="Proteomes" id="UP000821598">
    <property type="component" value="Unassembled WGS sequence"/>
</dbReference>
<comment type="similarity">
    <text evidence="2">Belongs to the acyl-CoA dehydrogenase family.</text>
</comment>
<feature type="domain" description="Acetyl-CoA dehydrogenase-like C-terminal" evidence="10">
    <location>
        <begin position="480"/>
        <end position="596"/>
    </location>
</feature>
<evidence type="ECO:0000256" key="6">
    <source>
        <dbReference type="SAM" id="MobiDB-lite"/>
    </source>
</evidence>
<evidence type="ECO:0000256" key="4">
    <source>
        <dbReference type="ARBA" id="ARBA00022827"/>
    </source>
</evidence>
<keyword evidence="12" id="KW-1185">Reference proteome</keyword>
<evidence type="ECO:0000256" key="3">
    <source>
        <dbReference type="ARBA" id="ARBA00022630"/>
    </source>
</evidence>
<dbReference type="PANTHER" id="PTHR42803">
    <property type="entry name" value="ACYL-COA DEHYDROGENASE"/>
    <property type="match status" value="1"/>
</dbReference>
<keyword evidence="4" id="KW-0274">FAD</keyword>
<dbReference type="Pfam" id="PF00441">
    <property type="entry name" value="Acyl-CoA_dh_1"/>
    <property type="match status" value="1"/>
</dbReference>
<proteinExistence type="inferred from homology"/>
<dbReference type="PROSITE" id="PS00072">
    <property type="entry name" value="ACYL_COA_DH_1"/>
    <property type="match status" value="1"/>
</dbReference>
<dbReference type="SUPFAM" id="SSF56645">
    <property type="entry name" value="Acyl-CoA dehydrogenase NM domain-like"/>
    <property type="match status" value="1"/>
</dbReference>
<keyword evidence="3" id="KW-0285">Flavoprotein</keyword>
<gene>
    <name evidence="11" type="ORF">FSB64_24380</name>
</gene>
<organism evidence="11 12">
    <name type="scientific">Paraburkholderia youngii</name>
    <dbReference type="NCBI Taxonomy" id="2782701"/>
    <lineage>
        <taxon>Bacteria</taxon>
        <taxon>Pseudomonadati</taxon>
        <taxon>Pseudomonadota</taxon>
        <taxon>Betaproteobacteria</taxon>
        <taxon>Burkholderiales</taxon>
        <taxon>Burkholderiaceae</taxon>
        <taxon>Paraburkholderia</taxon>
    </lineage>
</organism>
<dbReference type="InterPro" id="IPR052166">
    <property type="entry name" value="Diverse_Acyl-CoA_DH"/>
</dbReference>
<evidence type="ECO:0000259" key="7">
    <source>
        <dbReference type="Pfam" id="PF00441"/>
    </source>
</evidence>
<dbReference type="Pfam" id="PF12806">
    <property type="entry name" value="Acyl-CoA_dh_C"/>
    <property type="match status" value="1"/>
</dbReference>
<evidence type="ECO:0000256" key="5">
    <source>
        <dbReference type="ARBA" id="ARBA00023002"/>
    </source>
</evidence>
<dbReference type="InterPro" id="IPR046373">
    <property type="entry name" value="Acyl-CoA_Oxase/DH_mid-dom_sf"/>
</dbReference>
<dbReference type="InterPro" id="IPR036250">
    <property type="entry name" value="AcylCo_DH-like_C"/>
</dbReference>
<dbReference type="EMBL" id="VOMC01000027">
    <property type="protein sequence ID" value="NVI06839.1"/>
    <property type="molecule type" value="Genomic_DNA"/>
</dbReference>
<evidence type="ECO:0000259" key="9">
    <source>
        <dbReference type="Pfam" id="PF02771"/>
    </source>
</evidence>
<evidence type="ECO:0000256" key="2">
    <source>
        <dbReference type="ARBA" id="ARBA00009347"/>
    </source>
</evidence>
<dbReference type="InterPro" id="IPR013786">
    <property type="entry name" value="AcylCoA_DH/ox_N"/>
</dbReference>
<feature type="domain" description="Acyl-CoA dehydrogenase/oxidase N-terminal" evidence="9">
    <location>
        <begin position="82"/>
        <end position="157"/>
    </location>
</feature>
<evidence type="ECO:0000313" key="11">
    <source>
        <dbReference type="EMBL" id="NVI06839.1"/>
    </source>
</evidence>
<feature type="domain" description="Acyl-CoA oxidase/dehydrogenase middle" evidence="8">
    <location>
        <begin position="163"/>
        <end position="274"/>
    </location>
</feature>
<dbReference type="InterPro" id="IPR037069">
    <property type="entry name" value="AcylCoA_DH/ox_N_sf"/>
</dbReference>
<sequence length="601" mass="64120">MPTYQGPIHDVQFLLNDVFDYDAQISTLPGFDEVTPDIVAAILKGAAEFSEDCLVPINLPGDLTGCKWENGNVTTPMGYKAAYDAYRNGGWPALAAEPEYGGQALPASLALIVREFIASGSLSFGMYFGLTLGAYRSISAHADDALKRIYLPKLADGSWAGTMCLTEPQSGSDLSSVRTRAEPDQDGAYRITGTKIFISGGDHDLTENIVHLVLARLPGAPSGTRGISLFVVPKRVPVVENGVLTGTVPNAVSCGSIEHKMGIRAQATAVLNFDGARGWLIGDPNGGMRAMFTMMNSSRLGVAVQSVGAAEIAWQNALAYAKDRRQGRGPGAAAQTPDGGPEPIIVHPDVRKNLLTMKAFVEGMRGLYIEAAIALDVKARHPDRAVSDAAEGTLALLTPVLKAFISDCALRVTEIGIGIFGGHGYIHENGMEQLYRDARIVPLYEGTNAIQALDLVHRKLALEDGAIVERYFDAVSKLIVEQRANSRLDDMTAALDNGLQLLRETTAAMCRHANDDALEAASSASDYLRMFGYVALGATWLRIAGAADAALAGSPERADFLSGKVKTARFYFERLLPEAWVCHSAIMAGSSSVLAISATEL</sequence>
<comment type="caution">
    <text evidence="11">The sequence shown here is derived from an EMBL/GenBank/DDBJ whole genome shotgun (WGS) entry which is preliminary data.</text>
</comment>
<evidence type="ECO:0000259" key="8">
    <source>
        <dbReference type="Pfam" id="PF02770"/>
    </source>
</evidence>
<evidence type="ECO:0000256" key="1">
    <source>
        <dbReference type="ARBA" id="ARBA00001974"/>
    </source>
</evidence>
<reference evidence="11 12" key="1">
    <citation type="submission" date="2019-08" db="EMBL/GenBank/DDBJ databases">
        <title>Paraburkholderia simonii sp. nov. and P. youngii sp. nov. Brazilian and Mexican Mimosa-associated rhizobia.</title>
        <authorList>
            <person name="Mavima L."/>
            <person name="Beukes C.W."/>
            <person name="Palmer M."/>
            <person name="De Meyer S.E."/>
            <person name="James E.K."/>
            <person name="Maluk M."/>
            <person name="Avontuur J.R."/>
            <person name="Chan W.Y."/>
            <person name="Venter S.N."/>
            <person name="Steenkamp E.T."/>
        </authorList>
    </citation>
    <scope>NUCLEOTIDE SEQUENCE [LARGE SCALE GENOMIC DNA]</scope>
    <source>
        <strain evidence="11 12">JPY454</strain>
    </source>
</reference>
<dbReference type="RefSeq" id="WP_176368119.1">
    <property type="nucleotide sequence ID" value="NZ_VOMC01000027.1"/>
</dbReference>
<comment type="cofactor">
    <cofactor evidence="1">
        <name>FAD</name>
        <dbReference type="ChEBI" id="CHEBI:57692"/>
    </cofactor>
</comment>
<dbReference type="SUPFAM" id="SSF47203">
    <property type="entry name" value="Acyl-CoA dehydrogenase C-terminal domain-like"/>
    <property type="match status" value="1"/>
</dbReference>
<dbReference type="Pfam" id="PF02770">
    <property type="entry name" value="Acyl-CoA_dh_M"/>
    <property type="match status" value="1"/>
</dbReference>
<dbReference type="InterPro" id="IPR006089">
    <property type="entry name" value="Acyl-CoA_DH_CS"/>
</dbReference>
<keyword evidence="5" id="KW-0560">Oxidoreductase</keyword>
<dbReference type="Pfam" id="PF02771">
    <property type="entry name" value="Acyl-CoA_dh_N"/>
    <property type="match status" value="1"/>
</dbReference>
<feature type="domain" description="Acyl-CoA dehydrogenase/oxidase C-terminal" evidence="7">
    <location>
        <begin position="285"/>
        <end position="456"/>
    </location>
</feature>
<dbReference type="InterPro" id="IPR006091">
    <property type="entry name" value="Acyl-CoA_Oxase/DH_mid-dom"/>
</dbReference>
<evidence type="ECO:0000313" key="12">
    <source>
        <dbReference type="Proteomes" id="UP000821598"/>
    </source>
</evidence>
<feature type="region of interest" description="Disordered" evidence="6">
    <location>
        <begin position="325"/>
        <end position="345"/>
    </location>
</feature>
<accession>A0ABX2NR01</accession>
<dbReference type="InterPro" id="IPR025878">
    <property type="entry name" value="Acyl-CoA_dh-like_C_dom"/>
</dbReference>
<dbReference type="InterPro" id="IPR009075">
    <property type="entry name" value="AcylCo_DH/oxidase_C"/>
</dbReference>
<dbReference type="Gene3D" id="1.10.540.10">
    <property type="entry name" value="Acyl-CoA dehydrogenase/oxidase, N-terminal domain"/>
    <property type="match status" value="1"/>
</dbReference>
<dbReference type="Gene3D" id="2.40.110.10">
    <property type="entry name" value="Butyryl-CoA Dehydrogenase, subunit A, domain 2"/>
    <property type="match status" value="1"/>
</dbReference>
<dbReference type="InterPro" id="IPR009100">
    <property type="entry name" value="AcylCoA_DH/oxidase_NM_dom_sf"/>
</dbReference>
<dbReference type="Gene3D" id="1.20.140.10">
    <property type="entry name" value="Butyryl-CoA Dehydrogenase, subunit A, domain 3"/>
    <property type="match status" value="1"/>
</dbReference>
<protein>
    <submittedName>
        <fullName evidence="11">Acyl-CoA dehydrogenase</fullName>
    </submittedName>
</protein>